<keyword evidence="4" id="KW-1185">Reference proteome</keyword>
<dbReference type="OrthoDB" id="3687641at2759"/>
<keyword evidence="2" id="KW-1133">Transmembrane helix</keyword>
<dbReference type="GO" id="GO:0043386">
    <property type="term" value="P:mycotoxin biosynthetic process"/>
    <property type="evidence" value="ECO:0007669"/>
    <property type="project" value="InterPro"/>
</dbReference>
<keyword evidence="2" id="KW-0812">Transmembrane</keyword>
<keyword evidence="2" id="KW-0472">Membrane</keyword>
<evidence type="ECO:0000313" key="4">
    <source>
        <dbReference type="Proteomes" id="UP000756132"/>
    </source>
</evidence>
<dbReference type="InterPro" id="IPR021765">
    <property type="entry name" value="UstYa-like"/>
</dbReference>
<dbReference type="PANTHER" id="PTHR33365">
    <property type="entry name" value="YALI0B05434P"/>
    <property type="match status" value="1"/>
</dbReference>
<dbReference type="Pfam" id="PF11807">
    <property type="entry name" value="UstYa"/>
    <property type="match status" value="1"/>
</dbReference>
<protein>
    <recommendedName>
        <fullName evidence="5">Tat pathway signal sequence</fullName>
    </recommendedName>
</protein>
<dbReference type="Proteomes" id="UP000756132">
    <property type="component" value="Chromosome 2"/>
</dbReference>
<dbReference type="EMBL" id="CP090164">
    <property type="protein sequence ID" value="UJO14576.1"/>
    <property type="molecule type" value="Genomic_DNA"/>
</dbReference>
<evidence type="ECO:0000313" key="3">
    <source>
        <dbReference type="EMBL" id="UJO14576.1"/>
    </source>
</evidence>
<feature type="transmembrane region" description="Helical" evidence="2">
    <location>
        <begin position="42"/>
        <end position="64"/>
    </location>
</feature>
<dbReference type="RefSeq" id="XP_047758942.1">
    <property type="nucleotide sequence ID" value="XM_047903041.1"/>
</dbReference>
<evidence type="ECO:0008006" key="5">
    <source>
        <dbReference type="Google" id="ProtNLM"/>
    </source>
</evidence>
<evidence type="ECO:0000256" key="1">
    <source>
        <dbReference type="ARBA" id="ARBA00035112"/>
    </source>
</evidence>
<organism evidence="3 4">
    <name type="scientific">Passalora fulva</name>
    <name type="common">Tomato leaf mold</name>
    <name type="synonym">Cladosporium fulvum</name>
    <dbReference type="NCBI Taxonomy" id="5499"/>
    <lineage>
        <taxon>Eukaryota</taxon>
        <taxon>Fungi</taxon>
        <taxon>Dikarya</taxon>
        <taxon>Ascomycota</taxon>
        <taxon>Pezizomycotina</taxon>
        <taxon>Dothideomycetes</taxon>
        <taxon>Dothideomycetidae</taxon>
        <taxon>Mycosphaerellales</taxon>
        <taxon>Mycosphaerellaceae</taxon>
        <taxon>Fulvia</taxon>
    </lineage>
</organism>
<dbReference type="GeneID" id="71983771"/>
<gene>
    <name evidence="3" type="ORF">CLAFUR5_03893</name>
</gene>
<reference evidence="3" key="2">
    <citation type="journal article" date="2022" name="Microb. Genom.">
        <title>A chromosome-scale genome assembly of the tomato pathogen Cladosporium fulvum reveals a compartmentalized genome architecture and the presence of a dispensable chromosome.</title>
        <authorList>
            <person name="Zaccaron A.Z."/>
            <person name="Chen L.H."/>
            <person name="Samaras A."/>
            <person name="Stergiopoulos I."/>
        </authorList>
    </citation>
    <scope>NUCLEOTIDE SEQUENCE</scope>
    <source>
        <strain evidence="3">Race5_Kim</strain>
    </source>
</reference>
<dbReference type="AlphaFoldDB" id="A0A9Q8LBZ5"/>
<sequence>MLNDQRRDSKESLPFIGTEEAETVDRYTSLGTGKRSLNSPKIALAAVTGLLLGLGTGLTLALLLQTHLRCQASTLCVCRQEETSPLLDDITIKYHEQTFNGSFVHRTIYRQDASPTVDAAWDALGVNFVGVLISREQASRHSIPQHWAHMPQEYGGQYVVNAQVHHHLHCLDLLRKGLYFNIDYYRSLGKGAFKNRPAVLKAHITHCLDSLRQLLMCNADVGVAGWIWVRNTPTSEPFLFPDFNSAVHQCRNFDEINDWAERNQIMYSPLGTVEFEPPRLGERIPVGLP</sequence>
<proteinExistence type="inferred from homology"/>
<accession>A0A9Q8LBZ5</accession>
<comment type="similarity">
    <text evidence="1">Belongs to the ustYa family.</text>
</comment>
<name>A0A9Q8LBZ5_PASFU</name>
<evidence type="ECO:0000256" key="2">
    <source>
        <dbReference type="SAM" id="Phobius"/>
    </source>
</evidence>
<dbReference type="KEGG" id="ffu:CLAFUR5_03893"/>
<dbReference type="PANTHER" id="PTHR33365:SF13">
    <property type="entry name" value="TAT PATHWAY SIGNAL SEQUENCE"/>
    <property type="match status" value="1"/>
</dbReference>
<reference evidence="3" key="1">
    <citation type="submission" date="2021-12" db="EMBL/GenBank/DDBJ databases">
        <authorList>
            <person name="Zaccaron A."/>
            <person name="Stergiopoulos I."/>
        </authorList>
    </citation>
    <scope>NUCLEOTIDE SEQUENCE</scope>
    <source>
        <strain evidence="3">Race5_Kim</strain>
    </source>
</reference>